<protein>
    <submittedName>
        <fullName evidence="2">Uncharacterized protein</fullName>
    </submittedName>
</protein>
<dbReference type="STRING" id="401053.AciPR4_4148"/>
<reference evidence="2 3" key="1">
    <citation type="journal article" date="2012" name="Stand. Genomic Sci.">
        <title>Complete genome sequence of Terriglobus saanensis type strain SP1PR4(T), an Acidobacteria from tundra soil.</title>
        <authorList>
            <person name="Rawat S.R."/>
            <person name="Mannisto M.K."/>
            <person name="Starovoytov V."/>
            <person name="Goodwin L."/>
            <person name="Nolan M."/>
            <person name="Hauser L."/>
            <person name="Land M."/>
            <person name="Davenport K.W."/>
            <person name="Woyke T."/>
            <person name="Haggblom M.M."/>
        </authorList>
    </citation>
    <scope>NUCLEOTIDE SEQUENCE</scope>
    <source>
        <strain evidence="3">ATCC BAA-1853 / DSM 23119 / SP1PR4</strain>
    </source>
</reference>
<feature type="region of interest" description="Disordered" evidence="1">
    <location>
        <begin position="1"/>
        <end position="51"/>
    </location>
</feature>
<dbReference type="EMBL" id="CP002467">
    <property type="protein sequence ID" value="ADV84894.1"/>
    <property type="molecule type" value="Genomic_DNA"/>
</dbReference>
<evidence type="ECO:0000313" key="3">
    <source>
        <dbReference type="Proteomes" id="UP000006844"/>
    </source>
</evidence>
<dbReference type="Gene3D" id="3.40.50.450">
    <property type="match status" value="1"/>
</dbReference>
<organism evidence="2 3">
    <name type="scientific">Terriglobus saanensis (strain ATCC BAA-1853 / DSM 23119 / SP1PR4)</name>
    <dbReference type="NCBI Taxonomy" id="401053"/>
    <lineage>
        <taxon>Bacteria</taxon>
        <taxon>Pseudomonadati</taxon>
        <taxon>Acidobacteriota</taxon>
        <taxon>Terriglobia</taxon>
        <taxon>Terriglobales</taxon>
        <taxon>Acidobacteriaceae</taxon>
        <taxon>Terriglobus</taxon>
    </lineage>
</organism>
<dbReference type="OrthoDB" id="129933at2"/>
<dbReference type="KEGG" id="tsa:AciPR4_4148"/>
<keyword evidence="3" id="KW-1185">Reference proteome</keyword>
<dbReference type="eggNOG" id="COG3613">
    <property type="taxonomic scope" value="Bacteria"/>
</dbReference>
<evidence type="ECO:0000313" key="2">
    <source>
        <dbReference type="EMBL" id="ADV84894.1"/>
    </source>
</evidence>
<dbReference type="SUPFAM" id="SSF52309">
    <property type="entry name" value="N-(deoxy)ribosyltransferase-like"/>
    <property type="match status" value="1"/>
</dbReference>
<name>E8V5D5_TERSS</name>
<dbReference type="AlphaFoldDB" id="E8V5D5"/>
<feature type="compositionally biased region" description="Basic residues" evidence="1">
    <location>
        <begin position="14"/>
        <end position="41"/>
    </location>
</feature>
<gene>
    <name evidence="2" type="ordered locus">AciPR4_4148</name>
</gene>
<dbReference type="HOGENOM" id="CLU_771205_0_0_0"/>
<dbReference type="RefSeq" id="WP_013570624.1">
    <property type="nucleotide sequence ID" value="NC_014963.1"/>
</dbReference>
<accession>E8V5D5</accession>
<dbReference type="Proteomes" id="UP000006844">
    <property type="component" value="Chromosome"/>
</dbReference>
<evidence type="ECO:0000256" key="1">
    <source>
        <dbReference type="SAM" id="MobiDB-lite"/>
    </source>
</evidence>
<sequence length="375" mass="41243">MADETETAGSPKPSAKKNATKAAKKRTKKANLAKKTGRVKTKGGPVPSFPRHSVKKALRIPRAILEQNAGRACTDREAVKFAGIAFHGPSRVEISSSIKYGLLSRPADGNVEVTELAKKILRPQGSGDELEGIRSAFLNAPTVSDVYKHYRGENIPDDQFFRNALVDTFKIPDDKVDEFKSVLLEDLSEAQLVEDVGDKRRILDIAREGETSPQSDETLRRISKGVKIEHGDSCFVMMPFAEPLGGYYKSIYEPAITKAGLRAVRADDEIFATGKVMDQIWSGIGAAKVLVAELTGRNPNVFYELGLAHALSKPVVLISSNQEDVPFDLQHIRVIYYDMRDPFWGEKLIAKVSENVVSALKNPGEALLRRVVNAV</sequence>
<proteinExistence type="predicted"/>